<keyword evidence="11" id="KW-1185">Reference proteome</keyword>
<dbReference type="Proteomes" id="UP000078544">
    <property type="component" value="Unassembled WGS sequence"/>
</dbReference>
<feature type="transmembrane region" description="Helical" evidence="8">
    <location>
        <begin position="448"/>
        <end position="466"/>
    </location>
</feature>
<dbReference type="GO" id="GO:0015369">
    <property type="term" value="F:calcium:proton antiporter activity"/>
    <property type="evidence" value="ECO:0007669"/>
    <property type="project" value="TreeGrafter"/>
</dbReference>
<keyword evidence="7 8" id="KW-0472">Membrane</keyword>
<evidence type="ECO:0000313" key="10">
    <source>
        <dbReference type="EMBL" id="KZZ95502.1"/>
    </source>
</evidence>
<evidence type="ECO:0000256" key="5">
    <source>
        <dbReference type="ARBA" id="ARBA00022989"/>
    </source>
</evidence>
<evidence type="ECO:0000256" key="3">
    <source>
        <dbReference type="ARBA" id="ARBA00022448"/>
    </source>
</evidence>
<evidence type="ECO:0000256" key="7">
    <source>
        <dbReference type="ARBA" id="ARBA00023136"/>
    </source>
</evidence>
<dbReference type="PANTHER" id="PTHR31503">
    <property type="entry name" value="VACUOLAR CALCIUM ION TRANSPORTER"/>
    <property type="match status" value="1"/>
</dbReference>
<comment type="subcellular location">
    <subcellularLocation>
        <location evidence="1">Endomembrane system</location>
        <topology evidence="1">Multi-pass membrane protein</topology>
    </subcellularLocation>
</comment>
<evidence type="ECO:0000256" key="2">
    <source>
        <dbReference type="ARBA" id="ARBA00008170"/>
    </source>
</evidence>
<dbReference type="GO" id="GO:0012505">
    <property type="term" value="C:endomembrane system"/>
    <property type="evidence" value="ECO:0007669"/>
    <property type="project" value="UniProtKB-SubCell"/>
</dbReference>
<accession>A0A162IKI5</accession>
<evidence type="ECO:0000256" key="4">
    <source>
        <dbReference type="ARBA" id="ARBA00022692"/>
    </source>
</evidence>
<feature type="transmembrane region" description="Helical" evidence="8">
    <location>
        <begin position="354"/>
        <end position="373"/>
    </location>
</feature>
<feature type="transmembrane region" description="Helical" evidence="8">
    <location>
        <begin position="244"/>
        <end position="262"/>
    </location>
</feature>
<proteinExistence type="inferred from homology"/>
<organism evidence="10 11">
    <name type="scientific">Moelleriella libera RCEF 2490</name>
    <dbReference type="NCBI Taxonomy" id="1081109"/>
    <lineage>
        <taxon>Eukaryota</taxon>
        <taxon>Fungi</taxon>
        <taxon>Dikarya</taxon>
        <taxon>Ascomycota</taxon>
        <taxon>Pezizomycotina</taxon>
        <taxon>Sordariomycetes</taxon>
        <taxon>Hypocreomycetidae</taxon>
        <taxon>Hypocreales</taxon>
        <taxon>Clavicipitaceae</taxon>
        <taxon>Moelleriella</taxon>
    </lineage>
</organism>
<dbReference type="OrthoDB" id="1699231at2759"/>
<feature type="transmembrane region" description="Helical" evidence="8">
    <location>
        <begin position="425"/>
        <end position="441"/>
    </location>
</feature>
<keyword evidence="5 8" id="KW-1133">Transmembrane helix</keyword>
<comment type="similarity">
    <text evidence="2">Belongs to the Ca(2+):cation antiporter (CaCA) (TC 2.A.19) family.</text>
</comment>
<dbReference type="Gene3D" id="1.20.1420.30">
    <property type="entry name" value="NCX, central ion-binding region"/>
    <property type="match status" value="2"/>
</dbReference>
<comment type="caution">
    <text evidence="10">The sequence shown here is derived from an EMBL/GenBank/DDBJ whole genome shotgun (WGS) entry which is preliminary data.</text>
</comment>
<protein>
    <submittedName>
        <fullName evidence="10">Sodium/calcium exchanger membrane region</fullName>
    </submittedName>
</protein>
<dbReference type="STRING" id="1081109.A0A162IKI5"/>
<feature type="transmembrane region" description="Helical" evidence="8">
    <location>
        <begin position="201"/>
        <end position="224"/>
    </location>
</feature>
<feature type="transmembrane region" description="Helical" evidence="8">
    <location>
        <begin position="43"/>
        <end position="60"/>
    </location>
</feature>
<evidence type="ECO:0000256" key="1">
    <source>
        <dbReference type="ARBA" id="ARBA00004127"/>
    </source>
</evidence>
<dbReference type="PANTHER" id="PTHR31503:SF22">
    <property type="entry name" value="VACUOLAR CALCIUM ION TRANSPORTER"/>
    <property type="match status" value="1"/>
</dbReference>
<dbReference type="AlphaFoldDB" id="A0A162IKI5"/>
<name>A0A162IKI5_9HYPO</name>
<feature type="domain" description="Sodium/calcium exchanger membrane region" evidence="9">
    <location>
        <begin position="324"/>
        <end position="464"/>
    </location>
</feature>
<evidence type="ECO:0000256" key="6">
    <source>
        <dbReference type="ARBA" id="ARBA00023065"/>
    </source>
</evidence>
<evidence type="ECO:0000313" key="11">
    <source>
        <dbReference type="Proteomes" id="UP000078544"/>
    </source>
</evidence>
<feature type="transmembrane region" description="Helical" evidence="8">
    <location>
        <begin position="323"/>
        <end position="342"/>
    </location>
</feature>
<dbReference type="GO" id="GO:0000329">
    <property type="term" value="C:fungal-type vacuole membrane"/>
    <property type="evidence" value="ECO:0007669"/>
    <property type="project" value="TreeGrafter"/>
</dbReference>
<keyword evidence="3" id="KW-0813">Transport</keyword>
<keyword evidence="6" id="KW-0406">Ion transport</keyword>
<feature type="transmembrane region" description="Helical" evidence="8">
    <location>
        <begin position="385"/>
        <end position="413"/>
    </location>
</feature>
<evidence type="ECO:0000259" key="9">
    <source>
        <dbReference type="Pfam" id="PF01699"/>
    </source>
</evidence>
<evidence type="ECO:0000256" key="8">
    <source>
        <dbReference type="SAM" id="Phobius"/>
    </source>
</evidence>
<dbReference type="InterPro" id="IPR004837">
    <property type="entry name" value="NaCa_Exmemb"/>
</dbReference>
<reference evidence="10 11" key="1">
    <citation type="journal article" date="2016" name="Genome Biol. Evol.">
        <title>Divergent and convergent evolution of fungal pathogenicity.</title>
        <authorList>
            <person name="Shang Y."/>
            <person name="Xiao G."/>
            <person name="Zheng P."/>
            <person name="Cen K."/>
            <person name="Zhan S."/>
            <person name="Wang C."/>
        </authorList>
    </citation>
    <scope>NUCLEOTIDE SEQUENCE [LARGE SCALE GENOMIC DNA]</scope>
    <source>
        <strain evidence="10 11">RCEF 2490</strain>
    </source>
</reference>
<dbReference type="InterPro" id="IPR004713">
    <property type="entry name" value="CaH_exchang"/>
</dbReference>
<dbReference type="EMBL" id="AZGY01000009">
    <property type="protein sequence ID" value="KZZ95502.1"/>
    <property type="molecule type" value="Genomic_DNA"/>
</dbReference>
<dbReference type="InterPro" id="IPR044880">
    <property type="entry name" value="NCX_ion-bd_dom_sf"/>
</dbReference>
<keyword evidence="4 8" id="KW-0812">Transmembrane</keyword>
<sequence>MEAQHERHHAGWARRLWALFNVNVLLVCVPLGFVGFAQRWPDTLVALLNLVAIIPLSVHLSEASDSIGDRWGSLTGGLVNATFGNTVELIVSTQKSSAFPFRRCKWDAGARWRQEQFEQTPDRSLQVGVLAVIRDEPRIAQSVMVGSILSDILLVNWKKPHFRSSPPKTQLLLTAWHAQQVQGCCFIVAARGTGVLHINSAIADTLSVLMIITTVALVLPAALYSTFASGKHNRAVVERMVLSFSRATAVVLLVVYVAYLYFQLKTHSSIFIDEDDDHQEGLDGHREDVEHLIAPDGDATEAEGHSGSVAHDSRPSMAKVSRAAVVLVVAGMIIAKCTKNLMESMDGMADSLRLSKTFIAIIIIPVASNACEMSQVLAASQKQKVNFAVGVIIGSILQIALFVLPMLVVIGWISHHDMGLYFEPSQTYILLLAVVMVNQVLQDKLYTFLHGVLLISVYIVIMAAYFT</sequence>
<dbReference type="Pfam" id="PF01699">
    <property type="entry name" value="Na_Ca_ex"/>
    <property type="match status" value="1"/>
</dbReference>
<dbReference type="GO" id="GO:0006874">
    <property type="term" value="P:intracellular calcium ion homeostasis"/>
    <property type="evidence" value="ECO:0007669"/>
    <property type="project" value="TreeGrafter"/>
</dbReference>
<feature type="transmembrane region" description="Helical" evidence="8">
    <location>
        <begin position="16"/>
        <end position="37"/>
    </location>
</feature>
<gene>
    <name evidence="10" type="ORF">AAL_04733</name>
</gene>